<gene>
    <name evidence="5" type="ORF">g.18390</name>
</gene>
<dbReference type="AlphaFoldDB" id="A0A1B6CCG7"/>
<feature type="compositionally biased region" description="Basic and acidic residues" evidence="4">
    <location>
        <begin position="188"/>
        <end position="203"/>
    </location>
</feature>
<organism evidence="5">
    <name type="scientific">Clastoptera arizonana</name>
    <name type="common">Arizona spittle bug</name>
    <dbReference type="NCBI Taxonomy" id="38151"/>
    <lineage>
        <taxon>Eukaryota</taxon>
        <taxon>Metazoa</taxon>
        <taxon>Ecdysozoa</taxon>
        <taxon>Arthropoda</taxon>
        <taxon>Hexapoda</taxon>
        <taxon>Insecta</taxon>
        <taxon>Pterygota</taxon>
        <taxon>Neoptera</taxon>
        <taxon>Paraneoptera</taxon>
        <taxon>Hemiptera</taxon>
        <taxon>Auchenorrhyncha</taxon>
        <taxon>Cercopoidea</taxon>
        <taxon>Clastopteridae</taxon>
        <taxon>Clastoptera</taxon>
    </lineage>
</organism>
<feature type="compositionally biased region" description="Polar residues" evidence="4">
    <location>
        <begin position="260"/>
        <end position="269"/>
    </location>
</feature>
<feature type="compositionally biased region" description="Polar residues" evidence="4">
    <location>
        <begin position="523"/>
        <end position="532"/>
    </location>
</feature>
<feature type="compositionally biased region" description="Polar residues" evidence="4">
    <location>
        <begin position="456"/>
        <end position="474"/>
    </location>
</feature>
<feature type="region of interest" description="Disordered" evidence="4">
    <location>
        <begin position="101"/>
        <end position="378"/>
    </location>
</feature>
<feature type="compositionally biased region" description="Basic and acidic residues" evidence="4">
    <location>
        <begin position="271"/>
        <end position="294"/>
    </location>
</feature>
<feature type="region of interest" description="Disordered" evidence="4">
    <location>
        <begin position="1"/>
        <end position="45"/>
    </location>
</feature>
<dbReference type="InterPro" id="IPR022166">
    <property type="entry name" value="UBAP2/Lig"/>
</dbReference>
<dbReference type="CDD" id="cd14277">
    <property type="entry name" value="UBA_UBP2_like"/>
    <property type="match status" value="1"/>
</dbReference>
<sequence>MSSTTRTSQRGGRNTKTEPSITNKIQKPELKIEPPKALEKAQPTAEQMRIAEITDPKLDDPAIRDKIRTVMEMTQKTEDEAATALFDCDNDTNQAVNYILEGNQELKWSTSKKKKNRTTSTTKADGAVNNHGSGGEGDDWDSPQGEEVVQTVTRGRGSLGRDSDRDRPRQRGSGGPRLRGRGGQNDNRGWRGRENKENERNLEDGNYGERNSGSRRGDRTGRMSNGPGRSGRGGRGGGRLGPRTFQNRDKPGQNFPRSIDTWNNPSTDENSGEKLENWDDNSKEDWETEPKRPSNAESWGDSFPSPEDWDNEEYTGSLADSKVFTPSTGPEPSTTPASAVPTIPNKEEEITQSSMTLPKLNHDLQQQRSSQISGSPASGALTAAQTQYFNQLTQSSESYKSAVGVGATTTYAVPTQQINTTQQTVYPATPSPSNAYTDTVTGAYTTANYGVPVNSYNSSLQDMNSAPQALPSRSKTQRPRVPPPSKIPSSAVEMPPGDAVSSGIGFLDVQFGGVEFAPAEPSNIESGTSESITQTQAVQSSNSTSSAPVVVPTSIPTTVSPAVASVMEAYSSTAQQTSITSAPTQTQKITSGESMLQSDTTGGSGYGGSQTSARSASTATSNALTDLTNSTS</sequence>
<dbReference type="GO" id="GO:0005634">
    <property type="term" value="C:nucleus"/>
    <property type="evidence" value="ECO:0007669"/>
    <property type="project" value="TreeGrafter"/>
</dbReference>
<feature type="non-terminal residue" evidence="5">
    <location>
        <position position="632"/>
    </location>
</feature>
<proteinExistence type="predicted"/>
<dbReference type="SUPFAM" id="SSF46934">
    <property type="entry name" value="UBA-like"/>
    <property type="match status" value="1"/>
</dbReference>
<feature type="region of interest" description="Disordered" evidence="4">
    <location>
        <begin position="574"/>
        <end position="632"/>
    </location>
</feature>
<feature type="compositionally biased region" description="Low complexity" evidence="4">
    <location>
        <begin position="609"/>
        <end position="625"/>
    </location>
</feature>
<feature type="compositionally biased region" description="Gly residues" evidence="4">
    <location>
        <begin position="172"/>
        <end position="183"/>
    </location>
</feature>
<evidence type="ECO:0000256" key="3">
    <source>
        <dbReference type="ARBA" id="ARBA00022553"/>
    </source>
</evidence>
<feature type="compositionally biased region" description="Low complexity" evidence="4">
    <location>
        <begin position="533"/>
        <end position="553"/>
    </location>
</feature>
<feature type="compositionally biased region" description="Polar residues" evidence="4">
    <location>
        <begin position="363"/>
        <end position="376"/>
    </location>
</feature>
<dbReference type="PANTHER" id="PTHR16308:SF13">
    <property type="entry name" value="PROTEIN LINGERER"/>
    <property type="match status" value="1"/>
</dbReference>
<name>A0A1B6CCG7_9HEMI</name>
<dbReference type="InterPro" id="IPR051833">
    <property type="entry name" value="TC-DDR_regulator"/>
</dbReference>
<dbReference type="Pfam" id="PF12478">
    <property type="entry name" value="UBAP2-Lig"/>
    <property type="match status" value="1"/>
</dbReference>
<feature type="compositionally biased region" description="Polar residues" evidence="4">
    <location>
        <begin position="1"/>
        <end position="25"/>
    </location>
</feature>
<keyword evidence="2" id="KW-0963">Cytoplasm</keyword>
<evidence type="ECO:0008006" key="6">
    <source>
        <dbReference type="Google" id="ProtNLM"/>
    </source>
</evidence>
<feature type="region of interest" description="Disordered" evidence="4">
    <location>
        <begin position="518"/>
        <end position="553"/>
    </location>
</feature>
<dbReference type="Gene3D" id="1.10.8.10">
    <property type="entry name" value="DNA helicase RuvA subunit, C-terminal domain"/>
    <property type="match status" value="1"/>
</dbReference>
<feature type="compositionally biased region" description="Low complexity" evidence="4">
    <location>
        <begin position="574"/>
        <end position="587"/>
    </location>
</feature>
<feature type="compositionally biased region" description="Basic and acidic residues" evidence="4">
    <location>
        <begin position="26"/>
        <end position="39"/>
    </location>
</feature>
<evidence type="ECO:0000313" key="5">
    <source>
        <dbReference type="EMBL" id="JAS11000.1"/>
    </source>
</evidence>
<keyword evidence="3" id="KW-0597">Phosphoprotein</keyword>
<evidence type="ECO:0000256" key="1">
    <source>
        <dbReference type="ARBA" id="ARBA00004496"/>
    </source>
</evidence>
<dbReference type="InterPro" id="IPR009060">
    <property type="entry name" value="UBA-like_sf"/>
</dbReference>
<dbReference type="PANTHER" id="PTHR16308">
    <property type="entry name" value="UBIQUITIN ASSOCIATED PROTEIN 2-LIKE/LINGERER"/>
    <property type="match status" value="1"/>
</dbReference>
<feature type="compositionally biased region" description="Gly residues" evidence="4">
    <location>
        <begin position="228"/>
        <end position="240"/>
    </location>
</feature>
<accession>A0A1B6CCG7</accession>
<feature type="compositionally biased region" description="Low complexity" evidence="4">
    <location>
        <begin position="325"/>
        <end position="338"/>
    </location>
</feature>
<protein>
    <recommendedName>
        <fullName evidence="6">UBA domain-containing protein</fullName>
    </recommendedName>
</protein>
<feature type="compositionally biased region" description="Basic and acidic residues" evidence="4">
    <location>
        <begin position="159"/>
        <end position="169"/>
    </location>
</feature>
<comment type="subcellular location">
    <subcellularLocation>
        <location evidence="1">Cytoplasm</location>
    </subcellularLocation>
</comment>
<evidence type="ECO:0000256" key="2">
    <source>
        <dbReference type="ARBA" id="ARBA00022490"/>
    </source>
</evidence>
<reference evidence="5" key="1">
    <citation type="submission" date="2015-12" db="EMBL/GenBank/DDBJ databases">
        <title>De novo transcriptome assembly of four potential Pierce s Disease insect vectors from Arizona vineyards.</title>
        <authorList>
            <person name="Tassone E.E."/>
        </authorList>
    </citation>
    <scope>NUCLEOTIDE SEQUENCE</scope>
</reference>
<feature type="compositionally biased region" description="Polar residues" evidence="4">
    <location>
        <begin position="588"/>
        <end position="599"/>
    </location>
</feature>
<evidence type="ECO:0000256" key="4">
    <source>
        <dbReference type="SAM" id="MobiDB-lite"/>
    </source>
</evidence>
<dbReference type="GO" id="GO:0005737">
    <property type="term" value="C:cytoplasm"/>
    <property type="evidence" value="ECO:0007669"/>
    <property type="project" value="UniProtKB-SubCell"/>
</dbReference>
<feature type="region of interest" description="Disordered" evidence="4">
    <location>
        <begin position="456"/>
        <end position="499"/>
    </location>
</feature>
<dbReference type="EMBL" id="GEDC01026298">
    <property type="protein sequence ID" value="JAS11000.1"/>
    <property type="molecule type" value="Transcribed_RNA"/>
</dbReference>